<dbReference type="Pfam" id="PF16159">
    <property type="entry name" value="FOXP-CC"/>
    <property type="match status" value="1"/>
</dbReference>
<dbReference type="SUPFAM" id="SSF46785">
    <property type="entry name" value="Winged helix' DNA-binding domain"/>
    <property type="match status" value="1"/>
</dbReference>
<keyword evidence="2" id="KW-0678">Repressor</keyword>
<dbReference type="PANTHER" id="PTHR45796">
    <property type="entry name" value="FORKHEAD BOX P, ISOFORM C"/>
    <property type="match status" value="1"/>
</dbReference>
<dbReference type="FunFam" id="1.20.5.340:FF:000005">
    <property type="entry name" value="Forkhead box P1, isoform CRA_f"/>
    <property type="match status" value="1"/>
</dbReference>
<protein>
    <submittedName>
        <fullName evidence="13">Uncharacterized protein</fullName>
    </submittedName>
</protein>
<evidence type="ECO:0000256" key="1">
    <source>
        <dbReference type="ARBA" id="ARBA00004123"/>
    </source>
</evidence>
<feature type="compositionally biased region" description="Low complexity" evidence="12">
    <location>
        <begin position="705"/>
        <end position="716"/>
    </location>
</feature>
<organism evidence="13 14">
    <name type="scientific">Owenia fusiformis</name>
    <name type="common">Polychaete worm</name>
    <dbReference type="NCBI Taxonomy" id="6347"/>
    <lineage>
        <taxon>Eukaryota</taxon>
        <taxon>Metazoa</taxon>
        <taxon>Spiralia</taxon>
        <taxon>Lophotrochozoa</taxon>
        <taxon>Annelida</taxon>
        <taxon>Polychaeta</taxon>
        <taxon>Sedentaria</taxon>
        <taxon>Canalipalpata</taxon>
        <taxon>Sabellida</taxon>
        <taxon>Oweniida</taxon>
        <taxon>Oweniidae</taxon>
        <taxon>Owenia</taxon>
    </lineage>
</organism>
<dbReference type="SMART" id="SM00339">
    <property type="entry name" value="FH"/>
    <property type="match status" value="1"/>
</dbReference>
<dbReference type="OrthoDB" id="5830876at2759"/>
<feature type="compositionally biased region" description="Polar residues" evidence="12">
    <location>
        <begin position="724"/>
        <end position="739"/>
    </location>
</feature>
<dbReference type="InterPro" id="IPR036390">
    <property type="entry name" value="WH_DNA-bd_sf"/>
</dbReference>
<evidence type="ECO:0000256" key="3">
    <source>
        <dbReference type="ARBA" id="ARBA00022723"/>
    </source>
</evidence>
<dbReference type="PROSITE" id="PS50039">
    <property type="entry name" value="FORK_HEAD_3"/>
    <property type="match status" value="1"/>
</dbReference>
<accession>A0A8J1XFU7</accession>
<feature type="region of interest" description="Disordered" evidence="12">
    <location>
        <begin position="333"/>
        <end position="416"/>
    </location>
</feature>
<dbReference type="Proteomes" id="UP000749559">
    <property type="component" value="Unassembled WGS sequence"/>
</dbReference>
<dbReference type="AlphaFoldDB" id="A0A8J1XFU7"/>
<feature type="DNA-binding region" description="Fork-head" evidence="10">
    <location>
        <begin position="443"/>
        <end position="538"/>
    </location>
</feature>
<keyword evidence="7 10" id="KW-0238">DNA-binding</keyword>
<evidence type="ECO:0000256" key="12">
    <source>
        <dbReference type="SAM" id="MobiDB-lite"/>
    </source>
</evidence>
<keyword evidence="4" id="KW-0863">Zinc-finger</keyword>
<evidence type="ECO:0000256" key="4">
    <source>
        <dbReference type="ARBA" id="ARBA00022771"/>
    </source>
</evidence>
<keyword evidence="8" id="KW-0804">Transcription</keyword>
<dbReference type="Gene3D" id="1.20.5.340">
    <property type="match status" value="1"/>
</dbReference>
<feature type="compositionally biased region" description="Basic and acidic residues" evidence="12">
    <location>
        <begin position="690"/>
        <end position="703"/>
    </location>
</feature>
<feature type="compositionally biased region" description="Low complexity" evidence="12">
    <location>
        <begin position="333"/>
        <end position="356"/>
    </location>
</feature>
<feature type="region of interest" description="Disordered" evidence="12">
    <location>
        <begin position="632"/>
        <end position="668"/>
    </location>
</feature>
<dbReference type="GO" id="GO:0000981">
    <property type="term" value="F:DNA-binding transcription factor activity, RNA polymerase II-specific"/>
    <property type="evidence" value="ECO:0007669"/>
    <property type="project" value="TreeGrafter"/>
</dbReference>
<dbReference type="PROSITE" id="PS00658">
    <property type="entry name" value="FORK_HEAD_2"/>
    <property type="match status" value="1"/>
</dbReference>
<evidence type="ECO:0000313" key="13">
    <source>
        <dbReference type="EMBL" id="CAH1784951.1"/>
    </source>
</evidence>
<reference evidence="13" key="1">
    <citation type="submission" date="2022-03" db="EMBL/GenBank/DDBJ databases">
        <authorList>
            <person name="Martin C."/>
        </authorList>
    </citation>
    <scope>NUCLEOTIDE SEQUENCE</scope>
</reference>
<dbReference type="CDD" id="cd20065">
    <property type="entry name" value="FH_FOXP2"/>
    <property type="match status" value="1"/>
</dbReference>
<dbReference type="InterPro" id="IPR030456">
    <property type="entry name" value="TF_fork_head_CS_2"/>
</dbReference>
<evidence type="ECO:0000256" key="11">
    <source>
        <dbReference type="SAM" id="Coils"/>
    </source>
</evidence>
<dbReference type="InterPro" id="IPR047412">
    <property type="entry name" value="FH_FOXP1_P2"/>
</dbReference>
<feature type="coiled-coil region" evidence="11">
    <location>
        <begin position="594"/>
        <end position="621"/>
    </location>
</feature>
<feature type="region of interest" description="Disordered" evidence="12">
    <location>
        <begin position="525"/>
        <end position="544"/>
    </location>
</feature>
<evidence type="ECO:0000256" key="5">
    <source>
        <dbReference type="ARBA" id="ARBA00022833"/>
    </source>
</evidence>
<dbReference type="GO" id="GO:0000978">
    <property type="term" value="F:RNA polymerase II cis-regulatory region sequence-specific DNA binding"/>
    <property type="evidence" value="ECO:0007669"/>
    <property type="project" value="TreeGrafter"/>
</dbReference>
<feature type="compositionally biased region" description="Pro residues" evidence="12">
    <location>
        <begin position="363"/>
        <end position="376"/>
    </location>
</feature>
<dbReference type="GO" id="GO:0005634">
    <property type="term" value="C:nucleus"/>
    <property type="evidence" value="ECO:0007669"/>
    <property type="project" value="UniProtKB-SubCell"/>
</dbReference>
<sequence>MSKENGVDSEAVNLTQNLAHRINGEISDDELDTPQTILQTPKLGVKKSKSPDPATTMMTMNGMTPQAMQQLIQQQVLSPQGIQQMMQQQTLLMSQQGMQHKLQEQVLQQLNEQLQLNVLQQSQLMQQANSDKTKNKQIQMQLQQLGIQQQQLVQQIQLQQRQYLMSQGLGMQPMVAQGMSPAEMAALWKEVSGQSGADENKSPISSSMGMTMSPSLASIAPSGILMGQNPLANGLHAGYMGLEGGLLGPMAQSMKDAENNHTHPLYGHGVCKWPGCDVPADDFPAFMKHLNNEHTLDDRSTAQARVQMQVVSQLEIQLAKERERLQAMMAHLHMNQQAQQQQKQQELQQQQAKEAAVTATVLPPKPSPPQHIPLPTTPISTPTTSHSTPTPQRHTSPLQERMAPQGGGPIRRRVSDKCNMPMSTGAEQEIHRNREFYKNTDVRPPFTYASLIRQAINESGDRQLTLSEIYNWFEKSFAFFRKNQATWKNAVRHNLSLHKCFMRVENVKGAVWTVDEIEFYKRRPQKMSGSGGGMSTKRESSSPGLYGETLNASLRAALAESNLPLLSNNASHPGAHMSEENAEDLSMRGEDLSLAGMRAIAAEAIRERDQLQREMKEREEYSIKQEAEAMNMSTENRHQSIDEVPSPTLSRSPPDITQDGPIYNSGDLETATEFQNGDIAEHSVSLSHSMSDKDFRDYPDNEIHSSPSYPSNNNENEVPEDLSKSSSPIMATSTSQECVSEQMDMSIKTEN</sequence>
<evidence type="ECO:0000256" key="6">
    <source>
        <dbReference type="ARBA" id="ARBA00023015"/>
    </source>
</evidence>
<dbReference type="GO" id="GO:0008270">
    <property type="term" value="F:zinc ion binding"/>
    <property type="evidence" value="ECO:0007669"/>
    <property type="project" value="UniProtKB-KW"/>
</dbReference>
<feature type="region of interest" description="Disordered" evidence="12">
    <location>
        <begin position="685"/>
        <end position="751"/>
    </location>
</feature>
<evidence type="ECO:0000256" key="10">
    <source>
        <dbReference type="PROSITE-ProRule" id="PRU00089"/>
    </source>
</evidence>
<keyword evidence="9 10" id="KW-0539">Nucleus</keyword>
<dbReference type="InterPro" id="IPR032354">
    <property type="entry name" value="FOXP-CC"/>
</dbReference>
<keyword evidence="3" id="KW-0479">Metal-binding</keyword>
<keyword evidence="14" id="KW-1185">Reference proteome</keyword>
<comment type="caution">
    <text evidence="13">The sequence shown here is derived from an EMBL/GenBank/DDBJ whole genome shotgun (WGS) entry which is preliminary data.</text>
</comment>
<keyword evidence="11" id="KW-0175">Coiled coil</keyword>
<feature type="compositionally biased region" description="Low complexity" evidence="12">
    <location>
        <begin position="377"/>
        <end position="397"/>
    </location>
</feature>
<evidence type="ECO:0000256" key="7">
    <source>
        <dbReference type="ARBA" id="ARBA00023125"/>
    </source>
</evidence>
<dbReference type="InterPro" id="IPR036388">
    <property type="entry name" value="WH-like_DNA-bd_sf"/>
</dbReference>
<evidence type="ECO:0000313" key="14">
    <source>
        <dbReference type="Proteomes" id="UP000749559"/>
    </source>
</evidence>
<dbReference type="PRINTS" id="PR00053">
    <property type="entry name" value="FORKHEAD"/>
</dbReference>
<evidence type="ECO:0000256" key="8">
    <source>
        <dbReference type="ARBA" id="ARBA00023163"/>
    </source>
</evidence>
<keyword evidence="6" id="KW-0805">Transcription regulation</keyword>
<dbReference type="InterPro" id="IPR050998">
    <property type="entry name" value="FOXP"/>
</dbReference>
<dbReference type="Gene3D" id="1.10.10.10">
    <property type="entry name" value="Winged helix-like DNA-binding domain superfamily/Winged helix DNA-binding domain"/>
    <property type="match status" value="1"/>
</dbReference>
<name>A0A8J1XFU7_OWEFU</name>
<evidence type="ECO:0000256" key="2">
    <source>
        <dbReference type="ARBA" id="ARBA00022491"/>
    </source>
</evidence>
<comment type="subcellular location">
    <subcellularLocation>
        <location evidence="1 10">Nucleus</location>
    </subcellularLocation>
</comment>
<dbReference type="EMBL" id="CAIIXF020000005">
    <property type="protein sequence ID" value="CAH1784951.1"/>
    <property type="molecule type" value="Genomic_DNA"/>
</dbReference>
<dbReference type="InterPro" id="IPR001766">
    <property type="entry name" value="Fork_head_dom"/>
</dbReference>
<dbReference type="PANTHER" id="PTHR45796:SF4">
    <property type="entry name" value="FORKHEAD BOX P, ISOFORM C"/>
    <property type="match status" value="1"/>
</dbReference>
<gene>
    <name evidence="13" type="ORF">OFUS_LOCUS11070</name>
</gene>
<feature type="region of interest" description="Disordered" evidence="12">
    <location>
        <begin position="565"/>
        <end position="585"/>
    </location>
</feature>
<dbReference type="FunFam" id="1.10.10.10:FF:000010">
    <property type="entry name" value="Forkhead box P2 isoform B"/>
    <property type="match status" value="1"/>
</dbReference>
<evidence type="ECO:0000256" key="9">
    <source>
        <dbReference type="ARBA" id="ARBA00023242"/>
    </source>
</evidence>
<dbReference type="Pfam" id="PF00250">
    <property type="entry name" value="Forkhead"/>
    <property type="match status" value="1"/>
</dbReference>
<keyword evidence="5" id="KW-0862">Zinc</keyword>
<proteinExistence type="predicted"/>